<proteinExistence type="predicted"/>
<keyword evidence="2" id="KW-1185">Reference proteome</keyword>
<accession>A0A8K0TAR3</accession>
<dbReference type="AlphaFoldDB" id="A0A8K0TAR3"/>
<comment type="caution">
    <text evidence="1">The sequence shown here is derived from an EMBL/GenBank/DDBJ whole genome shotgun (WGS) entry which is preliminary data.</text>
</comment>
<evidence type="ECO:0000313" key="1">
    <source>
        <dbReference type="EMBL" id="KAH7354415.1"/>
    </source>
</evidence>
<name>A0A8K0TAR3_9PEZI</name>
<sequence length="248" mass="26777">MPECQRTVIVREDGVTEPTLLSNCPLDSCQVVAIRADFGAVANAGGRWLRLLDSSTTSSWTFPVQCWEPGYGNHLDESDRQRAGIADVGVKVMWCCQEGSRSCDKSTRTAPAVARRNSFGTIGVGIGRVLLLAEVEKVLRVGEDTPTEGQLGRCTSRLLGLLLETDGEETELQGAGRTCRTILDVARSARLWGEPARANVDCSGPDDLWQGEYAAGARYSRTAQKRRMALKIGVLPSESSSSSSIPES</sequence>
<protein>
    <submittedName>
        <fullName evidence="1">Uncharacterized protein</fullName>
    </submittedName>
</protein>
<gene>
    <name evidence="1" type="ORF">B0T11DRAFT_301408</name>
</gene>
<reference evidence="1" key="1">
    <citation type="journal article" date="2021" name="Nat. Commun.">
        <title>Genetic determinants of endophytism in the Arabidopsis root mycobiome.</title>
        <authorList>
            <person name="Mesny F."/>
            <person name="Miyauchi S."/>
            <person name="Thiergart T."/>
            <person name="Pickel B."/>
            <person name="Atanasova L."/>
            <person name="Karlsson M."/>
            <person name="Huettel B."/>
            <person name="Barry K.W."/>
            <person name="Haridas S."/>
            <person name="Chen C."/>
            <person name="Bauer D."/>
            <person name="Andreopoulos W."/>
            <person name="Pangilinan J."/>
            <person name="LaButti K."/>
            <person name="Riley R."/>
            <person name="Lipzen A."/>
            <person name="Clum A."/>
            <person name="Drula E."/>
            <person name="Henrissat B."/>
            <person name="Kohler A."/>
            <person name="Grigoriev I.V."/>
            <person name="Martin F.M."/>
            <person name="Hacquard S."/>
        </authorList>
    </citation>
    <scope>NUCLEOTIDE SEQUENCE</scope>
    <source>
        <strain evidence="1">MPI-CAGE-AT-0016</strain>
    </source>
</reference>
<dbReference type="Proteomes" id="UP000813385">
    <property type="component" value="Unassembled WGS sequence"/>
</dbReference>
<evidence type="ECO:0000313" key="2">
    <source>
        <dbReference type="Proteomes" id="UP000813385"/>
    </source>
</evidence>
<organism evidence="1 2">
    <name type="scientific">Plectosphaerella cucumerina</name>
    <dbReference type="NCBI Taxonomy" id="40658"/>
    <lineage>
        <taxon>Eukaryota</taxon>
        <taxon>Fungi</taxon>
        <taxon>Dikarya</taxon>
        <taxon>Ascomycota</taxon>
        <taxon>Pezizomycotina</taxon>
        <taxon>Sordariomycetes</taxon>
        <taxon>Hypocreomycetidae</taxon>
        <taxon>Glomerellales</taxon>
        <taxon>Plectosphaerellaceae</taxon>
        <taxon>Plectosphaerella</taxon>
    </lineage>
</organism>
<dbReference type="EMBL" id="JAGPXD010000005">
    <property type="protein sequence ID" value="KAH7354415.1"/>
    <property type="molecule type" value="Genomic_DNA"/>
</dbReference>